<evidence type="ECO:0000313" key="11">
    <source>
        <dbReference type="Proteomes" id="UP001273166"/>
    </source>
</evidence>
<organism evidence="10 11">
    <name type="scientific">Chaetomium strumarium</name>
    <dbReference type="NCBI Taxonomy" id="1170767"/>
    <lineage>
        <taxon>Eukaryota</taxon>
        <taxon>Fungi</taxon>
        <taxon>Dikarya</taxon>
        <taxon>Ascomycota</taxon>
        <taxon>Pezizomycotina</taxon>
        <taxon>Sordariomycetes</taxon>
        <taxon>Sordariomycetidae</taxon>
        <taxon>Sordariales</taxon>
        <taxon>Chaetomiaceae</taxon>
        <taxon>Chaetomium</taxon>
    </lineage>
</organism>
<evidence type="ECO:0000313" key="10">
    <source>
        <dbReference type="EMBL" id="KAK3309304.1"/>
    </source>
</evidence>
<proteinExistence type="inferred from homology"/>
<name>A0AAJ0M572_9PEZI</name>
<dbReference type="GO" id="GO:0016705">
    <property type="term" value="F:oxidoreductase activity, acting on paired donors, with incorporation or reduction of molecular oxygen"/>
    <property type="evidence" value="ECO:0007669"/>
    <property type="project" value="InterPro"/>
</dbReference>
<dbReference type="InterPro" id="IPR036396">
    <property type="entry name" value="Cyt_P450_sf"/>
</dbReference>
<keyword evidence="11" id="KW-1185">Reference proteome</keyword>
<evidence type="ECO:0000256" key="8">
    <source>
        <dbReference type="SAM" id="MobiDB-lite"/>
    </source>
</evidence>
<gene>
    <name evidence="10" type="ORF">B0T15DRAFT_481056</name>
</gene>
<comment type="similarity">
    <text evidence="2">Belongs to the cytochrome P450 family.</text>
</comment>
<dbReference type="AlphaFoldDB" id="A0AAJ0M572"/>
<keyword evidence="6" id="KW-0560">Oxidoreductase</keyword>
<keyword evidence="9" id="KW-0732">Signal</keyword>
<dbReference type="GO" id="GO:0005506">
    <property type="term" value="F:iron ion binding"/>
    <property type="evidence" value="ECO:0007669"/>
    <property type="project" value="InterPro"/>
</dbReference>
<evidence type="ECO:0000256" key="9">
    <source>
        <dbReference type="SAM" id="SignalP"/>
    </source>
</evidence>
<evidence type="ECO:0000256" key="2">
    <source>
        <dbReference type="ARBA" id="ARBA00010617"/>
    </source>
</evidence>
<keyword evidence="6" id="KW-0503">Monooxygenase</keyword>
<dbReference type="InterPro" id="IPR001128">
    <property type="entry name" value="Cyt_P450"/>
</dbReference>
<sequence>MSLVSAVVLAATTILVFAQRMGGGVSGKQQQPPRLWDPIPFVFNSLQFLLNNAQFMERVQAALKTNSIARFYLGRDLVYLVSGAKNVQAVFGRSPANTSNIHADDIMVRTTLPLWYRMTGPDLERFARDKTGRGRNPLPGTEHTPAGERFFFGYEHVHSEFLARAQYLTPMVEQFHSQMTGVLDNKHLYPAGQWTTISVVDFCKQHVARCALYALLGPRMFELSPDFVDRMWDFDDVVFPLVMGRNLGLPKWLNRRPHRVHERYLDAVRRYLDAAWAGFDWNNAASAEARWEPCFGAQVTREVAKWFRESGFTGRDTGAGAIGILAWAQNSNVIPTTTWLMMEIARDPSLFRALREEVETAYTTDPATGRRLGLDPQKVAALPLLASAYTETLRLRMNFNVIRNVRQSFTLDGYLVKGGSLLQVPTLVAHYDENVWAADSHPASEFWAERHVKYADEQPDEQGRTGRKRVFAMAGPTGSYFPYGGGNLICPGRHFAKHEIMLTMALLVSRFDVEFLEWTKPDGSPSDRPPRNDPRFSGGGAAPPDRDMRIRIRPVGK</sequence>
<dbReference type="GO" id="GO:0020037">
    <property type="term" value="F:heme binding"/>
    <property type="evidence" value="ECO:0007669"/>
    <property type="project" value="InterPro"/>
</dbReference>
<dbReference type="InterPro" id="IPR002403">
    <property type="entry name" value="Cyt_P450_E_grp-IV"/>
</dbReference>
<keyword evidence="5 7" id="KW-0408">Iron</keyword>
<evidence type="ECO:0000256" key="3">
    <source>
        <dbReference type="ARBA" id="ARBA00022617"/>
    </source>
</evidence>
<keyword evidence="3 7" id="KW-0349">Heme</keyword>
<dbReference type="PRINTS" id="PR00465">
    <property type="entry name" value="EP450IV"/>
</dbReference>
<dbReference type="GO" id="GO:0008395">
    <property type="term" value="F:steroid hydroxylase activity"/>
    <property type="evidence" value="ECO:0007669"/>
    <property type="project" value="TreeGrafter"/>
</dbReference>
<dbReference type="CDD" id="cd11040">
    <property type="entry name" value="CYP7_CYP8-like"/>
    <property type="match status" value="1"/>
</dbReference>
<dbReference type="Pfam" id="PF00067">
    <property type="entry name" value="p450"/>
    <property type="match status" value="1"/>
</dbReference>
<evidence type="ECO:0000256" key="4">
    <source>
        <dbReference type="ARBA" id="ARBA00022723"/>
    </source>
</evidence>
<feature type="binding site" description="axial binding residue" evidence="7">
    <location>
        <position position="490"/>
    </location>
    <ligand>
        <name>heme</name>
        <dbReference type="ChEBI" id="CHEBI:30413"/>
    </ligand>
    <ligandPart>
        <name>Fe</name>
        <dbReference type="ChEBI" id="CHEBI:18248"/>
    </ligandPart>
</feature>
<dbReference type="RefSeq" id="XP_062725084.1">
    <property type="nucleotide sequence ID" value="XM_062866000.1"/>
</dbReference>
<feature type="signal peptide" evidence="9">
    <location>
        <begin position="1"/>
        <end position="18"/>
    </location>
</feature>
<comment type="caution">
    <text evidence="10">The sequence shown here is derived from an EMBL/GenBank/DDBJ whole genome shotgun (WGS) entry which is preliminary data.</text>
</comment>
<protein>
    <submittedName>
        <fullName evidence="10">Cytochrome P450</fullName>
    </submittedName>
</protein>
<dbReference type="PANTHER" id="PTHR24304">
    <property type="entry name" value="CYTOCHROME P450 FAMILY 7"/>
    <property type="match status" value="1"/>
</dbReference>
<keyword evidence="4 7" id="KW-0479">Metal-binding</keyword>
<dbReference type="EMBL" id="JAUDZG010000001">
    <property type="protein sequence ID" value="KAK3309304.1"/>
    <property type="molecule type" value="Genomic_DNA"/>
</dbReference>
<evidence type="ECO:0000256" key="5">
    <source>
        <dbReference type="ARBA" id="ARBA00023004"/>
    </source>
</evidence>
<accession>A0AAJ0M572</accession>
<dbReference type="GeneID" id="87884829"/>
<reference evidence="10" key="1">
    <citation type="journal article" date="2023" name="Mol. Phylogenet. Evol.">
        <title>Genome-scale phylogeny and comparative genomics of the fungal order Sordariales.</title>
        <authorList>
            <person name="Hensen N."/>
            <person name="Bonometti L."/>
            <person name="Westerberg I."/>
            <person name="Brannstrom I.O."/>
            <person name="Guillou S."/>
            <person name="Cros-Aarteil S."/>
            <person name="Calhoun S."/>
            <person name="Haridas S."/>
            <person name="Kuo A."/>
            <person name="Mondo S."/>
            <person name="Pangilinan J."/>
            <person name="Riley R."/>
            <person name="LaButti K."/>
            <person name="Andreopoulos B."/>
            <person name="Lipzen A."/>
            <person name="Chen C."/>
            <person name="Yan M."/>
            <person name="Daum C."/>
            <person name="Ng V."/>
            <person name="Clum A."/>
            <person name="Steindorff A."/>
            <person name="Ohm R.A."/>
            <person name="Martin F."/>
            <person name="Silar P."/>
            <person name="Natvig D.O."/>
            <person name="Lalanne C."/>
            <person name="Gautier V."/>
            <person name="Ament-Velasquez S.L."/>
            <person name="Kruys A."/>
            <person name="Hutchinson M.I."/>
            <person name="Powell A.J."/>
            <person name="Barry K."/>
            <person name="Miller A.N."/>
            <person name="Grigoriev I.V."/>
            <person name="Debuchy R."/>
            <person name="Gladieux P."/>
            <person name="Hiltunen Thoren M."/>
            <person name="Johannesson H."/>
        </authorList>
    </citation>
    <scope>NUCLEOTIDE SEQUENCE</scope>
    <source>
        <strain evidence="10">CBS 333.67</strain>
    </source>
</reference>
<dbReference type="Proteomes" id="UP001273166">
    <property type="component" value="Unassembled WGS sequence"/>
</dbReference>
<evidence type="ECO:0000256" key="1">
    <source>
        <dbReference type="ARBA" id="ARBA00001971"/>
    </source>
</evidence>
<evidence type="ECO:0000256" key="6">
    <source>
        <dbReference type="ARBA" id="ARBA00023033"/>
    </source>
</evidence>
<dbReference type="InterPro" id="IPR050529">
    <property type="entry name" value="CYP450_sterol_14alpha_dmase"/>
</dbReference>
<feature type="chain" id="PRO_5042607834" evidence="9">
    <location>
        <begin position="19"/>
        <end position="557"/>
    </location>
</feature>
<comment type="cofactor">
    <cofactor evidence="1 7">
        <name>heme</name>
        <dbReference type="ChEBI" id="CHEBI:30413"/>
    </cofactor>
</comment>
<evidence type="ECO:0000256" key="7">
    <source>
        <dbReference type="PIRSR" id="PIRSR602403-1"/>
    </source>
</evidence>
<dbReference type="SUPFAM" id="SSF48264">
    <property type="entry name" value="Cytochrome P450"/>
    <property type="match status" value="1"/>
</dbReference>
<reference evidence="10" key="2">
    <citation type="submission" date="2023-06" db="EMBL/GenBank/DDBJ databases">
        <authorList>
            <consortium name="Lawrence Berkeley National Laboratory"/>
            <person name="Mondo S.J."/>
            <person name="Hensen N."/>
            <person name="Bonometti L."/>
            <person name="Westerberg I."/>
            <person name="Brannstrom I.O."/>
            <person name="Guillou S."/>
            <person name="Cros-Aarteil S."/>
            <person name="Calhoun S."/>
            <person name="Haridas S."/>
            <person name="Kuo A."/>
            <person name="Pangilinan J."/>
            <person name="Riley R."/>
            <person name="Labutti K."/>
            <person name="Andreopoulos B."/>
            <person name="Lipzen A."/>
            <person name="Chen C."/>
            <person name="Yanf M."/>
            <person name="Daum C."/>
            <person name="Ng V."/>
            <person name="Clum A."/>
            <person name="Steindorff A."/>
            <person name="Ohm R."/>
            <person name="Martin F."/>
            <person name="Silar P."/>
            <person name="Natvig D."/>
            <person name="Lalanne C."/>
            <person name="Gautier V."/>
            <person name="Ament-Velasquez S.L."/>
            <person name="Kruys A."/>
            <person name="Hutchinson M.I."/>
            <person name="Powell A.J."/>
            <person name="Barry K."/>
            <person name="Miller A.N."/>
            <person name="Grigoriev I.V."/>
            <person name="Debuchy R."/>
            <person name="Gladieux P."/>
            <person name="Thoren M.H."/>
            <person name="Johannesson H."/>
        </authorList>
    </citation>
    <scope>NUCLEOTIDE SEQUENCE</scope>
    <source>
        <strain evidence="10">CBS 333.67</strain>
    </source>
</reference>
<dbReference type="PANTHER" id="PTHR24304:SF2">
    <property type="entry name" value="24-HYDROXYCHOLESTEROL 7-ALPHA-HYDROXYLASE"/>
    <property type="match status" value="1"/>
</dbReference>
<feature type="region of interest" description="Disordered" evidence="8">
    <location>
        <begin position="519"/>
        <end position="557"/>
    </location>
</feature>
<dbReference type="Gene3D" id="1.10.630.10">
    <property type="entry name" value="Cytochrome P450"/>
    <property type="match status" value="1"/>
</dbReference>